<protein>
    <submittedName>
        <fullName evidence="2">Alternate signal-mediated exported protein</fullName>
    </submittedName>
</protein>
<dbReference type="Proteomes" id="UP000183039">
    <property type="component" value="Unassembled WGS sequence"/>
</dbReference>
<dbReference type="InterPro" id="IPR024008">
    <property type="entry name" value="BsaA"/>
</dbReference>
<reference evidence="1 3" key="2">
    <citation type="submission" date="2015-12" db="EMBL/GenBank/DDBJ databases">
        <authorList>
            <person name="Lauer A."/>
            <person name="Humrighouse B."/>
            <person name="Loparev V."/>
            <person name="Shewmaker P.L."/>
            <person name="Whitney A.M."/>
            <person name="McLaughlin R.W."/>
        </authorList>
    </citation>
    <scope>NUCLEOTIDE SEQUENCE [LARGE SCALE GENOMIC DNA]</scope>
    <source>
        <strain evidence="1 3">LMG 23085</strain>
    </source>
</reference>
<evidence type="ECO:0000313" key="3">
    <source>
        <dbReference type="Proteomes" id="UP000065511"/>
    </source>
</evidence>
<organism evidence="2 4">
    <name type="scientific">Enterococcus silesiacus</name>
    <dbReference type="NCBI Taxonomy" id="332949"/>
    <lineage>
        <taxon>Bacteria</taxon>
        <taxon>Bacillati</taxon>
        <taxon>Bacillota</taxon>
        <taxon>Bacilli</taxon>
        <taxon>Lactobacillales</taxon>
        <taxon>Enterococcaceae</taxon>
        <taxon>Enterococcus</taxon>
    </lineage>
</organism>
<dbReference type="AlphaFoldDB" id="A0A0S3KBL9"/>
<keyword evidence="3" id="KW-1185">Reference proteome</keyword>
<proteinExistence type="predicted"/>
<dbReference type="EMBL" id="CP013614">
    <property type="protein sequence ID" value="ALS01718.1"/>
    <property type="molecule type" value="Genomic_DNA"/>
</dbReference>
<evidence type="ECO:0000313" key="2">
    <source>
        <dbReference type="EMBL" id="OJG87528.1"/>
    </source>
</evidence>
<reference evidence="2 4" key="1">
    <citation type="submission" date="2014-12" db="EMBL/GenBank/DDBJ databases">
        <title>Draft genome sequences of 29 type strains of Enterococci.</title>
        <authorList>
            <person name="Zhong Z."/>
            <person name="Sun Z."/>
            <person name="Liu W."/>
            <person name="Zhang W."/>
            <person name="Zhang H."/>
        </authorList>
    </citation>
    <scope>NUCLEOTIDE SEQUENCE [LARGE SCALE GENOMIC DNA]</scope>
    <source>
        <strain evidence="2 4">DSM 22801</strain>
    </source>
</reference>
<dbReference type="Proteomes" id="UP000065511">
    <property type="component" value="Chromosome"/>
</dbReference>
<dbReference type="EMBL" id="JXLC01000028">
    <property type="protein sequence ID" value="OJG87528.1"/>
    <property type="molecule type" value="Genomic_DNA"/>
</dbReference>
<evidence type="ECO:0000313" key="1">
    <source>
        <dbReference type="EMBL" id="ALS01718.1"/>
    </source>
</evidence>
<gene>
    <name evidence="1" type="ORF">ATZ33_10140</name>
    <name evidence="2" type="ORF">RV15_GL001921</name>
</gene>
<dbReference type="KEGG" id="ess:ATZ33_10140"/>
<dbReference type="NCBIfam" id="TIGR04090">
    <property type="entry name" value="exp_by_SipW_IV"/>
    <property type="match status" value="1"/>
</dbReference>
<dbReference type="OrthoDB" id="2181557at2"/>
<sequence length="290" mass="33168">MKKKKQHQRKKRQHRTKKHVKVNTKLIVAVCTLLFSGLMVLGSTYAWFVSEDSEVNHFVGSRLAAEIVEEFEPDFEWQPGVDTKKKIQVKNTGSLPAFVRISLYEYLLTFKIDTTDQTGNGNLATSFKAVLPTVNQKNTETWQPAAKVGGTYLREGHNFIAEKAIVPNVLTGTEMYKFKESGREKTDLRWFQLNFPDNVYNVPPAKGTKNYWLYKDGYFYYSELIQPSEVSAMVLKSVRLSSSAPNKFKGSLYQLNPIMDAHDGTKELLSSWNIGHSGVIYEMYQDRLND</sequence>
<dbReference type="RefSeq" id="WP_071878905.1">
    <property type="nucleotide sequence ID" value="NZ_JXLC01000028.1"/>
</dbReference>
<name>A0A0S3KBL9_9ENTE</name>
<accession>A0A0S3KBL9</accession>
<evidence type="ECO:0000313" key="4">
    <source>
        <dbReference type="Proteomes" id="UP000183039"/>
    </source>
</evidence>